<protein>
    <submittedName>
        <fullName evidence="1">Uncharacterized protein</fullName>
    </submittedName>
</protein>
<reference evidence="1" key="1">
    <citation type="journal article" date="2014" name="Front. Microbiol.">
        <title>High frequency of phylogenetically diverse reductive dehalogenase-homologous genes in deep subseafloor sedimentary metagenomes.</title>
        <authorList>
            <person name="Kawai M."/>
            <person name="Futagami T."/>
            <person name="Toyoda A."/>
            <person name="Takaki Y."/>
            <person name="Nishi S."/>
            <person name="Hori S."/>
            <person name="Arai W."/>
            <person name="Tsubouchi T."/>
            <person name="Morono Y."/>
            <person name="Uchiyama I."/>
            <person name="Ito T."/>
            <person name="Fujiyama A."/>
            <person name="Inagaki F."/>
            <person name="Takami H."/>
        </authorList>
    </citation>
    <scope>NUCLEOTIDE SEQUENCE</scope>
    <source>
        <strain evidence="1">Expedition CK06-06</strain>
    </source>
</reference>
<organism evidence="1">
    <name type="scientific">marine sediment metagenome</name>
    <dbReference type="NCBI Taxonomy" id="412755"/>
    <lineage>
        <taxon>unclassified sequences</taxon>
        <taxon>metagenomes</taxon>
        <taxon>ecological metagenomes</taxon>
    </lineage>
</organism>
<evidence type="ECO:0000313" key="1">
    <source>
        <dbReference type="EMBL" id="GAG20091.1"/>
    </source>
</evidence>
<gene>
    <name evidence="1" type="ORF">S01H1_49169</name>
</gene>
<dbReference type="EMBL" id="BARS01031610">
    <property type="protein sequence ID" value="GAG20091.1"/>
    <property type="molecule type" value="Genomic_DNA"/>
</dbReference>
<dbReference type="AlphaFoldDB" id="X0X519"/>
<accession>X0X519</accession>
<name>X0X519_9ZZZZ</name>
<comment type="caution">
    <text evidence="1">The sequence shown here is derived from an EMBL/GenBank/DDBJ whole genome shotgun (WGS) entry which is preliminary data.</text>
</comment>
<sequence length="158" mass="17144">MTILRDANTGDAMHVDTEHYAYHKAICSPYEAHTNIIHEDVYTMDLDSIVVDGDGYYIVSLQNTSDKNLIVTSITLWTNQNKDDCNVEVYLGGTLASAGTTAVTPSNCASGSGHAAEGTFYVNDGAGNMTVTTAGNICGRRKFSTTPHKWVKNSGWRM</sequence>
<feature type="non-terminal residue" evidence="1">
    <location>
        <position position="158"/>
    </location>
</feature>
<proteinExistence type="predicted"/>